<evidence type="ECO:0000259" key="1">
    <source>
        <dbReference type="SMART" id="SM01204"/>
    </source>
</evidence>
<dbReference type="EMBL" id="FLUQ01000001">
    <property type="protein sequence ID" value="SBV95755.1"/>
    <property type="molecule type" value="Genomic_DNA"/>
</dbReference>
<dbReference type="InterPro" id="IPR013702">
    <property type="entry name" value="FIST_domain_N"/>
</dbReference>
<protein>
    <recommendedName>
        <fullName evidence="1">FIST C-domain domain-containing protein</fullName>
    </recommendedName>
</protein>
<reference evidence="2" key="1">
    <citation type="submission" date="2016-04" db="EMBL/GenBank/DDBJ databases">
        <authorList>
            <person name="Evans L.H."/>
            <person name="Alamgir A."/>
            <person name="Owens N."/>
            <person name="Weber N.D."/>
            <person name="Virtaneva K."/>
            <person name="Barbian K."/>
            <person name="Babar A."/>
            <person name="Rosenke K."/>
        </authorList>
    </citation>
    <scope>NUCLEOTIDE SEQUENCE</scope>
    <source>
        <strain evidence="2">86</strain>
    </source>
</reference>
<accession>A0A212J973</accession>
<dbReference type="Pfam" id="PF08495">
    <property type="entry name" value="FIST"/>
    <property type="match status" value="1"/>
</dbReference>
<dbReference type="SMART" id="SM01204">
    <property type="entry name" value="FIST_C"/>
    <property type="match status" value="1"/>
</dbReference>
<evidence type="ECO:0000313" key="2">
    <source>
        <dbReference type="EMBL" id="SBV95755.1"/>
    </source>
</evidence>
<name>A0A212J973_9DELT</name>
<dbReference type="Pfam" id="PF10442">
    <property type="entry name" value="FIST_C"/>
    <property type="match status" value="1"/>
</dbReference>
<dbReference type="AlphaFoldDB" id="A0A212J973"/>
<dbReference type="InterPro" id="IPR019494">
    <property type="entry name" value="FIST_C"/>
</dbReference>
<feature type="domain" description="FIST C-domain" evidence="1">
    <location>
        <begin position="228"/>
        <end position="362"/>
    </location>
</feature>
<sequence>MITSLVAHTFEIDDIDAAVSDVLMQLDLANALRKHSVGIITCHCECMYSGLVKALSAKLPFDVVGISSLASATKEKSGMDMLTVCVLTSDEVSFTTALTDPLGKEQKGPIARAYAAAAKPLERPSLALAYGPLLEHISGNTFVNEITEASDGVPLFGTLACDHTPAFEEASVIYNGEYYRDRLALVLVYGPVTPKFFCIAISPQNMQNQKGLITASTGNVIHAVNGIPAMEYLESIGLNKEDLKISGSFPLVIDYNDGGQPVGRGIYTIADNGDVYCGGDAPVNASLSTAILNDEDVLRSAGRLAETIRNQGTPGALLLLSCISRSLLLGANPLGEAEKIAGIIGARIPYHMSYSGGEICPVYTDNGATANRFHNFTLIACVL</sequence>
<proteinExistence type="predicted"/>
<gene>
    <name evidence="2" type="ORF">KL86DPRO_10925</name>
</gene>
<organism evidence="2">
    <name type="scientific">uncultured delta proteobacterium</name>
    <dbReference type="NCBI Taxonomy" id="34034"/>
    <lineage>
        <taxon>Bacteria</taxon>
        <taxon>Deltaproteobacteria</taxon>
        <taxon>environmental samples</taxon>
    </lineage>
</organism>